<comment type="caution">
    <text evidence="2">The sequence shown here is derived from an EMBL/GenBank/DDBJ whole genome shotgun (WGS) entry which is preliminary data.</text>
</comment>
<evidence type="ECO:0000256" key="1">
    <source>
        <dbReference type="SAM" id="Coils"/>
    </source>
</evidence>
<name>A0ABQ8BMW4_BRANA</name>
<evidence type="ECO:0000313" key="3">
    <source>
        <dbReference type="Proteomes" id="UP000824890"/>
    </source>
</evidence>
<organism evidence="2 3">
    <name type="scientific">Brassica napus</name>
    <name type="common">Rape</name>
    <dbReference type="NCBI Taxonomy" id="3708"/>
    <lineage>
        <taxon>Eukaryota</taxon>
        <taxon>Viridiplantae</taxon>
        <taxon>Streptophyta</taxon>
        <taxon>Embryophyta</taxon>
        <taxon>Tracheophyta</taxon>
        <taxon>Spermatophyta</taxon>
        <taxon>Magnoliopsida</taxon>
        <taxon>eudicotyledons</taxon>
        <taxon>Gunneridae</taxon>
        <taxon>Pentapetalae</taxon>
        <taxon>rosids</taxon>
        <taxon>malvids</taxon>
        <taxon>Brassicales</taxon>
        <taxon>Brassicaceae</taxon>
        <taxon>Brassiceae</taxon>
        <taxon>Brassica</taxon>
    </lineage>
</organism>
<feature type="non-terminal residue" evidence="2">
    <location>
        <position position="1"/>
    </location>
</feature>
<protein>
    <recommendedName>
        <fullName evidence="4">RAB6-interacting golgin</fullName>
    </recommendedName>
</protein>
<keyword evidence="3" id="KW-1185">Reference proteome</keyword>
<gene>
    <name evidence="2" type="ORF">HID58_037949</name>
</gene>
<proteinExistence type="predicted"/>
<reference evidence="2 3" key="1">
    <citation type="submission" date="2021-05" db="EMBL/GenBank/DDBJ databases">
        <title>Genome Assembly of Synthetic Allotetraploid Brassica napus Reveals Homoeologous Exchanges between Subgenomes.</title>
        <authorList>
            <person name="Davis J.T."/>
        </authorList>
    </citation>
    <scope>NUCLEOTIDE SEQUENCE [LARGE SCALE GENOMIC DNA]</scope>
    <source>
        <strain evidence="3">cv. Da-Ae</strain>
        <tissue evidence="2">Seedling</tissue>
    </source>
</reference>
<accession>A0ABQ8BMW4</accession>
<evidence type="ECO:0000313" key="2">
    <source>
        <dbReference type="EMBL" id="KAH0906122.1"/>
    </source>
</evidence>
<feature type="coiled-coil region" evidence="1">
    <location>
        <begin position="14"/>
        <end position="112"/>
    </location>
</feature>
<sequence length="114" mass="13540">NSEIPKAPSGSRTLSQVEQENERLKDRFIKKEAVYVVFQEELRHGKELRKKLEAEVQRTKDELEELKKEQESLIDIFSEDRDRGDKEEENLRNKLEEASDTIQALLDEKSRRIR</sequence>
<keyword evidence="1" id="KW-0175">Coiled coil</keyword>
<dbReference type="Proteomes" id="UP000824890">
    <property type="component" value="Unassembled WGS sequence"/>
</dbReference>
<evidence type="ECO:0008006" key="4">
    <source>
        <dbReference type="Google" id="ProtNLM"/>
    </source>
</evidence>
<dbReference type="EMBL" id="JAGKQM010000010">
    <property type="protein sequence ID" value="KAH0906122.1"/>
    <property type="molecule type" value="Genomic_DNA"/>
</dbReference>